<keyword evidence="1 4" id="KW-0456">Lyase</keyword>
<reference evidence="4 5" key="1">
    <citation type="journal article" date="2019" name="Int. J. Syst. Evol. Microbiol.">
        <title>The Global Catalogue of Microorganisms (GCM) 10K type strain sequencing project: providing services to taxonomists for standard genome sequencing and annotation.</title>
        <authorList>
            <consortium name="The Broad Institute Genomics Platform"/>
            <consortium name="The Broad Institute Genome Sequencing Center for Infectious Disease"/>
            <person name="Wu L."/>
            <person name="Ma J."/>
        </authorList>
    </citation>
    <scope>NUCLEOTIDE SEQUENCE [LARGE SCALE GENOMIC DNA]</scope>
    <source>
        <strain evidence="4 5">JCM 14560</strain>
    </source>
</reference>
<dbReference type="Proteomes" id="UP001422759">
    <property type="component" value="Unassembled WGS sequence"/>
</dbReference>
<protein>
    <submittedName>
        <fullName evidence="4">Lyase family protein</fullName>
    </submittedName>
</protein>
<dbReference type="SUPFAM" id="SSF48557">
    <property type="entry name" value="L-aspartase-like"/>
    <property type="match status" value="1"/>
</dbReference>
<dbReference type="PRINTS" id="PR00149">
    <property type="entry name" value="FUMRATELYASE"/>
</dbReference>
<dbReference type="Pfam" id="PF00206">
    <property type="entry name" value="Lyase_1"/>
    <property type="match status" value="1"/>
</dbReference>
<name>A0ABN2YXX8_9ACTN</name>
<sequence>MTPTGADSGLLAPVWAGTPVQTATADEAWLQAMLDTEVALVRAQARLGVVPAAAVAPIAAAARADRLDLAGLARRSREAANPVVAFVQDFTALVAAADPEAARYVHYGSTSQDILDSAAMLVARRALALTAADLERTADALARLAETHRATPMAGRTLAQHAVPVTFGLRAAGWLELVLTALTRIRELADRLPAELGGAAGTLAGYHEYARAAGAGSGLDLLAPFAEELGLAEPVLPWHVIRVPIADLGAALAVVTGALGKIAADVQLLSRTEIAEAAEPAADGRGASSAMPQKRNPVLSTLILSAARQVPAYALILNQSMLAEEERPGGAWHAEWQPLRECLRLAGGAAHTAAELLEGLEVDAGRMRANLGLTGGAVVAERVAAVLGEALGRPEAKRLLTAATAEAAAKGRPLGDVLGELLPDLRLPAGLTLDQLLDPVGYLGESEALVGRALMRYRGLRELRGARERGGAGR</sequence>
<gene>
    <name evidence="4" type="ORF">GCM10009760_10280</name>
</gene>
<dbReference type="Gene3D" id="1.20.200.10">
    <property type="entry name" value="Fumarase/aspartase (Central domain)"/>
    <property type="match status" value="1"/>
</dbReference>
<keyword evidence="5" id="KW-1185">Reference proteome</keyword>
<feature type="domain" description="Adenylosuccinate lyase C-terminal" evidence="3">
    <location>
        <begin position="375"/>
        <end position="454"/>
    </location>
</feature>
<dbReference type="RefSeq" id="WP_344461172.1">
    <property type="nucleotide sequence ID" value="NZ_BAAANT010000004.1"/>
</dbReference>
<evidence type="ECO:0000256" key="1">
    <source>
        <dbReference type="ARBA" id="ARBA00023239"/>
    </source>
</evidence>
<comment type="caution">
    <text evidence="4">The sequence shown here is derived from an EMBL/GenBank/DDBJ whole genome shotgun (WGS) entry which is preliminary data.</text>
</comment>
<dbReference type="NCBIfam" id="TIGR02426">
    <property type="entry name" value="protocat_pcaB"/>
    <property type="match status" value="1"/>
</dbReference>
<dbReference type="InterPro" id="IPR008948">
    <property type="entry name" value="L-Aspartase-like"/>
</dbReference>
<comment type="similarity">
    <text evidence="2">Belongs to the class-II fumarase/aspartase family.</text>
</comment>
<dbReference type="GO" id="GO:0016829">
    <property type="term" value="F:lyase activity"/>
    <property type="evidence" value="ECO:0007669"/>
    <property type="project" value="UniProtKB-KW"/>
</dbReference>
<evidence type="ECO:0000259" key="3">
    <source>
        <dbReference type="SMART" id="SM00998"/>
    </source>
</evidence>
<dbReference type="Gene3D" id="1.10.275.10">
    <property type="entry name" value="Fumarase/aspartase (N-terminal domain)"/>
    <property type="match status" value="1"/>
</dbReference>
<evidence type="ECO:0000313" key="5">
    <source>
        <dbReference type="Proteomes" id="UP001422759"/>
    </source>
</evidence>
<dbReference type="PANTHER" id="PTHR43172">
    <property type="entry name" value="ADENYLOSUCCINATE LYASE"/>
    <property type="match status" value="1"/>
</dbReference>
<dbReference type="InterPro" id="IPR012789">
    <property type="entry name" value="Protocat_PcaB-like"/>
</dbReference>
<evidence type="ECO:0000256" key="2">
    <source>
        <dbReference type="ARBA" id="ARBA00034772"/>
    </source>
</evidence>
<dbReference type="InterPro" id="IPR022761">
    <property type="entry name" value="Fumarate_lyase_N"/>
</dbReference>
<dbReference type="EMBL" id="BAAANT010000004">
    <property type="protein sequence ID" value="GAA2133777.1"/>
    <property type="molecule type" value="Genomic_DNA"/>
</dbReference>
<dbReference type="InterPro" id="IPR019468">
    <property type="entry name" value="AdenyloSucc_lyase_C"/>
</dbReference>
<dbReference type="InterPro" id="IPR024083">
    <property type="entry name" value="Fumarase/histidase_N"/>
</dbReference>
<dbReference type="PANTHER" id="PTHR43172:SF2">
    <property type="entry name" value="ADENYLOSUCCINATE LYASE C-TERMINAL DOMAIN-CONTAINING PROTEIN"/>
    <property type="match status" value="1"/>
</dbReference>
<dbReference type="InterPro" id="IPR000362">
    <property type="entry name" value="Fumarate_lyase_fam"/>
</dbReference>
<dbReference type="Gene3D" id="1.10.40.30">
    <property type="entry name" value="Fumarase/aspartase (C-terminal domain)"/>
    <property type="match status" value="1"/>
</dbReference>
<evidence type="ECO:0000313" key="4">
    <source>
        <dbReference type="EMBL" id="GAA2133777.1"/>
    </source>
</evidence>
<proteinExistence type="inferred from homology"/>
<dbReference type="SMART" id="SM00998">
    <property type="entry name" value="ADSL_C"/>
    <property type="match status" value="1"/>
</dbReference>
<organism evidence="4 5">
    <name type="scientific">Kitasatospora kazusensis</name>
    <dbReference type="NCBI Taxonomy" id="407974"/>
    <lineage>
        <taxon>Bacteria</taxon>
        <taxon>Bacillati</taxon>
        <taxon>Actinomycetota</taxon>
        <taxon>Actinomycetes</taxon>
        <taxon>Kitasatosporales</taxon>
        <taxon>Streptomycetaceae</taxon>
        <taxon>Kitasatospora</taxon>
    </lineage>
</organism>
<accession>A0ABN2YXX8</accession>